<feature type="domain" description="SLH" evidence="2">
    <location>
        <begin position="266"/>
        <end position="326"/>
    </location>
</feature>
<dbReference type="PROSITE" id="PS51272">
    <property type="entry name" value="SLH"/>
    <property type="match status" value="3"/>
</dbReference>
<reference evidence="3" key="3">
    <citation type="submission" date="2020-02" db="EMBL/GenBank/DDBJ databases">
        <authorList>
            <person name="Sarangi A.N."/>
            <person name="Ghosh S."/>
            <person name="Mukherjee M."/>
            <person name="Tripathy S."/>
        </authorList>
    </citation>
    <scope>NUCLEOTIDE SEQUENCE</scope>
    <source>
        <strain evidence="3">BDU141951</strain>
    </source>
</reference>
<name>A0A0C1YKL0_9CYAN</name>
<reference evidence="3" key="1">
    <citation type="submission" date="2014-11" db="EMBL/GenBank/DDBJ databases">
        <authorList>
            <person name="Malar M.C."/>
            <person name="Sen D."/>
            <person name="Tripathy S."/>
        </authorList>
    </citation>
    <scope>NUCLEOTIDE SEQUENCE</scope>
    <source>
        <strain evidence="3">BDU141951</strain>
    </source>
</reference>
<dbReference type="Pfam" id="PF00395">
    <property type="entry name" value="SLH"/>
    <property type="match status" value="2"/>
</dbReference>
<accession>A0A0C1YKL0</accession>
<evidence type="ECO:0000259" key="2">
    <source>
        <dbReference type="PROSITE" id="PS51272"/>
    </source>
</evidence>
<dbReference type="EMBL" id="JTHE02000003">
    <property type="protein sequence ID" value="NEV69967.1"/>
    <property type="molecule type" value="Genomic_DNA"/>
</dbReference>
<evidence type="ECO:0000313" key="3">
    <source>
        <dbReference type="EMBL" id="NEV69967.1"/>
    </source>
</evidence>
<evidence type="ECO:0000256" key="1">
    <source>
        <dbReference type="SAM" id="MobiDB-lite"/>
    </source>
</evidence>
<feature type="region of interest" description="Disordered" evidence="1">
    <location>
        <begin position="122"/>
        <end position="202"/>
    </location>
</feature>
<feature type="compositionally biased region" description="Polar residues" evidence="1">
    <location>
        <begin position="166"/>
        <end position="175"/>
    </location>
</feature>
<dbReference type="PANTHER" id="PTHR43308">
    <property type="entry name" value="OUTER MEMBRANE PROTEIN ALPHA-RELATED"/>
    <property type="match status" value="1"/>
</dbReference>
<feature type="domain" description="SLH" evidence="2">
    <location>
        <begin position="202"/>
        <end position="265"/>
    </location>
</feature>
<protein>
    <submittedName>
        <fullName evidence="3">S-layer homology domain-containing protein</fullName>
    </submittedName>
</protein>
<feature type="compositionally biased region" description="Low complexity" evidence="1">
    <location>
        <begin position="143"/>
        <end position="165"/>
    </location>
</feature>
<feature type="compositionally biased region" description="Polar residues" evidence="1">
    <location>
        <begin position="9"/>
        <end position="18"/>
    </location>
</feature>
<dbReference type="InterPro" id="IPR051465">
    <property type="entry name" value="Cell_Envelope_Struct_Comp"/>
</dbReference>
<organism evidence="3">
    <name type="scientific">Lyngbya confervoides BDU141951</name>
    <dbReference type="NCBI Taxonomy" id="1574623"/>
    <lineage>
        <taxon>Bacteria</taxon>
        <taxon>Bacillati</taxon>
        <taxon>Cyanobacteriota</taxon>
        <taxon>Cyanophyceae</taxon>
        <taxon>Oscillatoriophycideae</taxon>
        <taxon>Oscillatoriales</taxon>
        <taxon>Microcoleaceae</taxon>
        <taxon>Lyngbya</taxon>
    </lineage>
</organism>
<feature type="region of interest" description="Disordered" evidence="1">
    <location>
        <begin position="1"/>
        <end position="20"/>
    </location>
</feature>
<proteinExistence type="predicted"/>
<feature type="domain" description="SLH" evidence="2">
    <location>
        <begin position="328"/>
        <end position="392"/>
    </location>
</feature>
<feature type="compositionally biased region" description="Low complexity" evidence="1">
    <location>
        <begin position="176"/>
        <end position="198"/>
    </location>
</feature>
<dbReference type="PANTHER" id="PTHR43308:SF5">
    <property type="entry name" value="S-LAYER PROTEIN _ PEPTIDOGLYCAN ENDO-BETA-N-ACETYLGLUCOSAMINIDASE"/>
    <property type="match status" value="1"/>
</dbReference>
<sequence length="394" mass="41004">MVNLPPPESNDQQPAGQSRDNDEAIAIAIALLSVGAILWWGWTRGESIFAPDISLPGLADSPSLVEDESLTTVPGDATVADDADNPPTEETANRRGFFGGLFFFGNGEATGSDNAARLAEPDVDETVEDEATDANPDRNNPLSSGAAVPTTGTGTSAATPGQASANINATGQSAESATDGTTAAPSDAASSATTDAEPAPLPELSISDVSEDYWAYPYIVSLFEAGLLPDFPSGTLQPDKPLTRAELAALLNKSIVADVPPKRSLNFSDVPPDYWAANDIKQVVEAGYMSGFPEGIFQPNAIVPRYQVYITMATGLDLAPPADVDGTINQYQGTESLPTWARAQVAAAASQGMVVNHPDPQQLAPQAPATRADLIATIHQALVAQGRIAPIDNP</sequence>
<dbReference type="AlphaFoldDB" id="A0A0C1YKL0"/>
<comment type="caution">
    <text evidence="3">The sequence shown here is derived from an EMBL/GenBank/DDBJ whole genome shotgun (WGS) entry which is preliminary data.</text>
</comment>
<feature type="region of interest" description="Disordered" evidence="1">
    <location>
        <begin position="75"/>
        <end position="94"/>
    </location>
</feature>
<feature type="compositionally biased region" description="Acidic residues" evidence="1">
    <location>
        <begin position="122"/>
        <end position="132"/>
    </location>
</feature>
<gene>
    <name evidence="3" type="ORF">QQ91_023005</name>
</gene>
<dbReference type="InterPro" id="IPR001119">
    <property type="entry name" value="SLH_dom"/>
</dbReference>
<reference evidence="3" key="2">
    <citation type="journal article" date="2015" name="Genome Announc.">
        <title>Draft Genome Sequence of Filamentous Marine Cyanobacterium Lyngbya confervoides Strain BDU141951.</title>
        <authorList>
            <person name="Chandrababunaidu M.M."/>
            <person name="Sen D."/>
            <person name="Tripathy S."/>
        </authorList>
    </citation>
    <scope>NUCLEOTIDE SEQUENCE</scope>
    <source>
        <strain evidence="3">BDU141951</strain>
    </source>
</reference>